<name>A0A437MH60_9PROT</name>
<dbReference type="Proteomes" id="UP000282957">
    <property type="component" value="Unassembled WGS sequence"/>
</dbReference>
<accession>A0A437MH60</accession>
<dbReference type="RefSeq" id="WP_127787647.1">
    <property type="nucleotide sequence ID" value="NZ_SACL01000003.1"/>
</dbReference>
<reference evidence="1 2" key="1">
    <citation type="submission" date="2019-01" db="EMBL/GenBank/DDBJ databases">
        <authorList>
            <person name="Chen W.-M."/>
        </authorList>
    </citation>
    <scope>NUCLEOTIDE SEQUENCE [LARGE SCALE GENOMIC DNA]</scope>
    <source>
        <strain evidence="1 2">CCP-6</strain>
    </source>
</reference>
<protein>
    <submittedName>
        <fullName evidence="1">VWA domain-containing protein</fullName>
    </submittedName>
</protein>
<dbReference type="InterPro" id="IPR036465">
    <property type="entry name" value="vWFA_dom_sf"/>
</dbReference>
<keyword evidence="2" id="KW-1185">Reference proteome</keyword>
<dbReference type="Gene3D" id="3.40.50.410">
    <property type="entry name" value="von Willebrand factor, type A domain"/>
    <property type="match status" value="1"/>
</dbReference>
<dbReference type="SUPFAM" id="SSF53300">
    <property type="entry name" value="vWA-like"/>
    <property type="match status" value="1"/>
</dbReference>
<gene>
    <name evidence="1" type="ORF">EOD42_11440</name>
</gene>
<dbReference type="EMBL" id="SACL01000003">
    <property type="protein sequence ID" value="RVT97000.1"/>
    <property type="molecule type" value="Genomic_DNA"/>
</dbReference>
<proteinExistence type="predicted"/>
<dbReference type="AlphaFoldDB" id="A0A437MH60"/>
<evidence type="ECO:0000313" key="1">
    <source>
        <dbReference type="EMBL" id="RVT97000.1"/>
    </source>
</evidence>
<organism evidence="1 2">
    <name type="scientific">Rhodovarius crocodyli</name>
    <dbReference type="NCBI Taxonomy" id="1979269"/>
    <lineage>
        <taxon>Bacteria</taxon>
        <taxon>Pseudomonadati</taxon>
        <taxon>Pseudomonadota</taxon>
        <taxon>Alphaproteobacteria</taxon>
        <taxon>Acetobacterales</taxon>
        <taxon>Roseomonadaceae</taxon>
        <taxon>Rhodovarius</taxon>
    </lineage>
</organism>
<sequence length="231" mass="23892">MSELPARTGNNAVAAFLNQARAVSARPAPIPAGRLLFLMDATASRQPTWDTACSLMAGMFAAVGGLGGLSVQLAYFRGHAEFAATPFLADAEELTRRMGGVRCLGGHTQILRALTHALEETRRLRVHAVVLVGDALEEALDPICHLAGQLGIAGTPVFAFHEGGERVSAEGFRQIAKLSGGAFMPFDSGSAGALRDLLKAVAIFAAKGRAGLGALPGGTARGLLAQLPGPR</sequence>
<comment type="caution">
    <text evidence="1">The sequence shown here is derived from an EMBL/GenBank/DDBJ whole genome shotgun (WGS) entry which is preliminary data.</text>
</comment>
<dbReference type="OrthoDB" id="5430236at2"/>
<evidence type="ECO:0000313" key="2">
    <source>
        <dbReference type="Proteomes" id="UP000282957"/>
    </source>
</evidence>